<feature type="compositionally biased region" description="Basic and acidic residues" evidence="1">
    <location>
        <begin position="101"/>
        <end position="115"/>
    </location>
</feature>
<organism evidence="2 3">
    <name type="scientific">Tenebrio molitor</name>
    <name type="common">Yellow mealworm beetle</name>
    <dbReference type="NCBI Taxonomy" id="7067"/>
    <lineage>
        <taxon>Eukaryota</taxon>
        <taxon>Metazoa</taxon>
        <taxon>Ecdysozoa</taxon>
        <taxon>Arthropoda</taxon>
        <taxon>Hexapoda</taxon>
        <taxon>Insecta</taxon>
        <taxon>Pterygota</taxon>
        <taxon>Neoptera</taxon>
        <taxon>Endopterygota</taxon>
        <taxon>Coleoptera</taxon>
        <taxon>Polyphaga</taxon>
        <taxon>Cucujiformia</taxon>
        <taxon>Tenebrionidae</taxon>
        <taxon>Tenebrio</taxon>
    </lineage>
</organism>
<proteinExistence type="predicted"/>
<feature type="region of interest" description="Disordered" evidence="1">
    <location>
        <begin position="98"/>
        <end position="134"/>
    </location>
</feature>
<name>A0A8J6HPM6_TENMO</name>
<reference evidence="2" key="2">
    <citation type="submission" date="2021-08" db="EMBL/GenBank/DDBJ databases">
        <authorList>
            <person name="Eriksson T."/>
        </authorList>
    </citation>
    <scope>NUCLEOTIDE SEQUENCE</scope>
    <source>
        <strain evidence="2">Stoneville</strain>
        <tissue evidence="2">Whole head</tissue>
    </source>
</reference>
<feature type="region of interest" description="Disordered" evidence="1">
    <location>
        <begin position="1"/>
        <end position="65"/>
    </location>
</feature>
<sequence length="134" mass="14806">MAPGNTRLKVRGKNSSGRNPIARFQSRNHGVTNNKNNRNGTARPNSSRNYSNQRHLNNLNKSTRCSNQNVDNAAFVNNINNGNDTGEAKIIFSGRFTRQHGSVDTHRGESQDEVSRSGGSCKLQREDNSPGRVL</sequence>
<comment type="caution">
    <text evidence="2">The sequence shown here is derived from an EMBL/GenBank/DDBJ whole genome shotgun (WGS) entry which is preliminary data.</text>
</comment>
<dbReference type="AlphaFoldDB" id="A0A8J6HPM6"/>
<evidence type="ECO:0000313" key="3">
    <source>
        <dbReference type="Proteomes" id="UP000719412"/>
    </source>
</evidence>
<protein>
    <submittedName>
        <fullName evidence="2">Uncharacterized protein</fullName>
    </submittedName>
</protein>
<dbReference type="EMBL" id="JABDTM020019635">
    <property type="protein sequence ID" value="KAH0817353.1"/>
    <property type="molecule type" value="Genomic_DNA"/>
</dbReference>
<accession>A0A8J6HPM6</accession>
<feature type="compositionally biased region" description="Basic and acidic residues" evidence="1">
    <location>
        <begin position="123"/>
        <end position="134"/>
    </location>
</feature>
<evidence type="ECO:0000313" key="2">
    <source>
        <dbReference type="EMBL" id="KAH0817353.1"/>
    </source>
</evidence>
<dbReference type="Proteomes" id="UP000719412">
    <property type="component" value="Unassembled WGS sequence"/>
</dbReference>
<gene>
    <name evidence="2" type="ORF">GEV33_005438</name>
</gene>
<keyword evidence="3" id="KW-1185">Reference proteome</keyword>
<feature type="compositionally biased region" description="Polar residues" evidence="1">
    <location>
        <begin position="25"/>
        <end position="65"/>
    </location>
</feature>
<evidence type="ECO:0000256" key="1">
    <source>
        <dbReference type="SAM" id="MobiDB-lite"/>
    </source>
</evidence>
<reference evidence="2" key="1">
    <citation type="journal article" date="2020" name="J Insects Food Feed">
        <title>The yellow mealworm (Tenebrio molitor) genome: a resource for the emerging insects as food and feed industry.</title>
        <authorList>
            <person name="Eriksson T."/>
            <person name="Andere A."/>
            <person name="Kelstrup H."/>
            <person name="Emery V."/>
            <person name="Picard C."/>
        </authorList>
    </citation>
    <scope>NUCLEOTIDE SEQUENCE</scope>
    <source>
        <strain evidence="2">Stoneville</strain>
        <tissue evidence="2">Whole head</tissue>
    </source>
</reference>